<reference evidence="1" key="1">
    <citation type="journal article" date="2019" name="Sci. Rep.">
        <title>Draft genome of Tanacetum cinerariifolium, the natural source of mosquito coil.</title>
        <authorList>
            <person name="Yamashiro T."/>
            <person name="Shiraishi A."/>
            <person name="Satake H."/>
            <person name="Nakayama K."/>
        </authorList>
    </citation>
    <scope>NUCLEOTIDE SEQUENCE</scope>
</reference>
<protein>
    <submittedName>
        <fullName evidence="1">Uncharacterized protein</fullName>
    </submittedName>
</protein>
<organism evidence="1">
    <name type="scientific">Tanacetum cinerariifolium</name>
    <name type="common">Dalmatian daisy</name>
    <name type="synonym">Chrysanthemum cinerariifolium</name>
    <dbReference type="NCBI Taxonomy" id="118510"/>
    <lineage>
        <taxon>Eukaryota</taxon>
        <taxon>Viridiplantae</taxon>
        <taxon>Streptophyta</taxon>
        <taxon>Embryophyta</taxon>
        <taxon>Tracheophyta</taxon>
        <taxon>Spermatophyta</taxon>
        <taxon>Magnoliopsida</taxon>
        <taxon>eudicotyledons</taxon>
        <taxon>Gunneridae</taxon>
        <taxon>Pentapetalae</taxon>
        <taxon>asterids</taxon>
        <taxon>campanulids</taxon>
        <taxon>Asterales</taxon>
        <taxon>Asteraceae</taxon>
        <taxon>Asteroideae</taxon>
        <taxon>Anthemideae</taxon>
        <taxon>Anthemidinae</taxon>
        <taxon>Tanacetum</taxon>
    </lineage>
</organism>
<dbReference type="EMBL" id="BKCJ011150749">
    <property type="protein sequence ID" value="GFC94782.1"/>
    <property type="molecule type" value="Genomic_DNA"/>
</dbReference>
<comment type="caution">
    <text evidence="1">The sequence shown here is derived from an EMBL/GenBank/DDBJ whole genome shotgun (WGS) entry which is preliminary data.</text>
</comment>
<accession>A0A699SBD6</accession>
<proteinExistence type="predicted"/>
<name>A0A699SBD6_TANCI</name>
<evidence type="ECO:0000313" key="1">
    <source>
        <dbReference type="EMBL" id="GFC94782.1"/>
    </source>
</evidence>
<dbReference type="AlphaFoldDB" id="A0A699SBD6"/>
<sequence length="90" mass="9882">MNILANDAPAEQAHAVAPPTKTDALDISLTNDNNPFVAPPSSDTVIEYVTTLGYLNKTAGYDKLGHPVLQFLWGIIHSSNIDYAERIWEE</sequence>
<gene>
    <name evidence="1" type="ORF">Tci_866752</name>
</gene>
<feature type="non-terminal residue" evidence="1">
    <location>
        <position position="90"/>
    </location>
</feature>